<feature type="transmembrane region" description="Helical" evidence="1">
    <location>
        <begin position="172"/>
        <end position="191"/>
    </location>
</feature>
<feature type="transmembrane region" description="Helical" evidence="1">
    <location>
        <begin position="101"/>
        <end position="122"/>
    </location>
</feature>
<feature type="transmembrane region" description="Helical" evidence="1">
    <location>
        <begin position="59"/>
        <end position="80"/>
    </location>
</feature>
<proteinExistence type="predicted"/>
<dbReference type="STRING" id="29561.MM26B8_04250"/>
<reference evidence="2 3" key="1">
    <citation type="submission" date="2015-03" db="EMBL/GenBank/DDBJ databases">
        <title>Genome sequence of Mycoplasma meleagridis strain ATCC 25294.</title>
        <authorList>
            <person name="Yacoub E."/>
            <person name="Blanchard A."/>
            <person name="Sirand-Pugnet P."/>
            <person name="Mardassi B.B.A."/>
        </authorList>
    </citation>
    <scope>NUCLEOTIDE SEQUENCE [LARGE SCALE GENOMIC DNA]</scope>
    <source>
        <strain evidence="2 3">ATCC 25294</strain>
    </source>
</reference>
<dbReference type="PATRIC" id="fig|1264554.4.peg.182"/>
<keyword evidence="3" id="KW-1185">Reference proteome</keyword>
<keyword evidence="1" id="KW-0812">Transmembrane</keyword>
<sequence>MLAFFKIQIKLFFKQKITFIFPIAFSIIFIVSKLIYYFTFPKWDDIHLYLSNVLTASSFNNIIIFILFASASFVGSTFFYKYKNEGLQTILFSKPINRSQIYFTNAFVTTIGMLFCLSFYTFSNFISLIIVSHISIDFVFIQVGTTLLASLITSIFAIGLSLFVQALVELKAFQILIGIIPFIITAIFAIIKTSSYTGNITAYNDFKKNITLPLSSNSKNNNDNIDLFNDSIKNGNINLPAFNNSVYSVYRKYRNFESNQLNSSLTKSIDINVKNNFYSYLKYFNYSEYFLEIFSLGNKDLKIANTISSYQWKQAINNNELDLKVFQNENINLNNVILIKILDDKDETKDYVIFTYNYDLLEKLYSFFTSSKNSKNEYIDNNKFAYIKLINQIFIDEVNKQYSNEKLNLNSLNLNNKYLNISNIENIKNNLTSDKEFNDFLNSITTNLFTIFSSSYQKTNDNFTNVTIENDLENAKISLENIKTYIINAITVFLVSKYATENKLAIKINDFDTNFDKNEKLASLLVKNLITPINLKNNLVIYKTKENFNIYFAIFIPIILAMLFTFFGWLIIYKKDYK</sequence>
<dbReference type="RefSeq" id="WP_046097101.1">
    <property type="nucleotide sequence ID" value="NZ_JZXN01000017.1"/>
</dbReference>
<feature type="transmembrane region" description="Helical" evidence="1">
    <location>
        <begin position="550"/>
        <end position="572"/>
    </location>
</feature>
<evidence type="ECO:0000313" key="3">
    <source>
        <dbReference type="Proteomes" id="UP000033750"/>
    </source>
</evidence>
<feature type="transmembrane region" description="Helical" evidence="1">
    <location>
        <begin position="20"/>
        <end position="39"/>
    </location>
</feature>
<gene>
    <name evidence="2" type="ORF">MMELEA_01500</name>
</gene>
<protein>
    <submittedName>
        <fullName evidence="2">Uncharacterized protein</fullName>
    </submittedName>
</protein>
<evidence type="ECO:0000313" key="2">
    <source>
        <dbReference type="EMBL" id="KKB26767.1"/>
    </source>
</evidence>
<comment type="caution">
    <text evidence="2">The sequence shown here is derived from an EMBL/GenBank/DDBJ whole genome shotgun (WGS) entry which is preliminary data.</text>
</comment>
<keyword evidence="1" id="KW-1133">Transmembrane helix</keyword>
<feature type="transmembrane region" description="Helical" evidence="1">
    <location>
        <begin position="134"/>
        <end position="160"/>
    </location>
</feature>
<accession>A0A0F5H1Q2</accession>
<evidence type="ECO:0000256" key="1">
    <source>
        <dbReference type="SAM" id="Phobius"/>
    </source>
</evidence>
<keyword evidence="1" id="KW-0472">Membrane</keyword>
<dbReference type="AlphaFoldDB" id="A0A0F5H1Q2"/>
<organism evidence="2 3">
    <name type="scientific">Mycoplasmopsis meleagridis ATCC 25294</name>
    <dbReference type="NCBI Taxonomy" id="1264554"/>
    <lineage>
        <taxon>Bacteria</taxon>
        <taxon>Bacillati</taxon>
        <taxon>Mycoplasmatota</taxon>
        <taxon>Mycoplasmoidales</taxon>
        <taxon>Metamycoplasmataceae</taxon>
        <taxon>Mycoplasmopsis</taxon>
    </lineage>
</organism>
<name>A0A0F5H1Q2_9BACT</name>
<dbReference type="Proteomes" id="UP000033750">
    <property type="component" value="Unassembled WGS sequence"/>
</dbReference>
<dbReference type="EMBL" id="JZXN01000017">
    <property type="protein sequence ID" value="KKB26767.1"/>
    <property type="molecule type" value="Genomic_DNA"/>
</dbReference>
<dbReference type="OrthoDB" id="401366at2"/>